<proteinExistence type="predicted"/>
<reference evidence="1" key="1">
    <citation type="journal article" date="2020" name="mSystems">
        <title>Genome- and Community-Level Interaction Insights into Carbon Utilization and Element Cycling Functions of Hydrothermarchaeota in Hydrothermal Sediment.</title>
        <authorList>
            <person name="Zhou Z."/>
            <person name="Liu Y."/>
            <person name="Xu W."/>
            <person name="Pan J."/>
            <person name="Luo Z.H."/>
            <person name="Li M."/>
        </authorList>
    </citation>
    <scope>NUCLEOTIDE SEQUENCE [LARGE SCALE GENOMIC DNA]</scope>
    <source>
        <strain evidence="1">SpSt-688</strain>
    </source>
</reference>
<dbReference type="InterPro" id="IPR001130">
    <property type="entry name" value="TatD-like"/>
</dbReference>
<evidence type="ECO:0000313" key="1">
    <source>
        <dbReference type="EMBL" id="HGT99098.1"/>
    </source>
</evidence>
<sequence>MKVINVGKLVFADGHMHSNPVKGLGIAGIGRKFLDNGGWFIVLVSLPPHHLDLENSFDGYVKSFDVFISECRKARELKLKTVCLLGIHPAAIEDEVSRDPKRSVKVLDKAIMVVNYIAKLVKEGLVNGFGEIGRPHYRAIPEAFIVNNMVTRYTLELARDLDAIVHLHLEQGGELTALDIENLVKSIGIDRAKIVLHHLDVATAKASQKRDLVFTVPGKYPVLREVFTSIKPFYMVESDFIDDPKRPGVSSYPWDIVENQKKLLTEGVIDEEYLYKLNIDTVVKIYRVEPP</sequence>
<dbReference type="EMBL" id="DTDH01000179">
    <property type="protein sequence ID" value="HGT99098.1"/>
    <property type="molecule type" value="Genomic_DNA"/>
</dbReference>
<dbReference type="AlphaFoldDB" id="A0A7J3MZW2"/>
<name>A0A7J3MZW2_9CREN</name>
<dbReference type="PANTHER" id="PTHR42206:SF1">
    <property type="entry name" value="METAL-DEPENDENT HYDROLASE"/>
    <property type="match status" value="1"/>
</dbReference>
<dbReference type="Gene3D" id="3.20.20.140">
    <property type="entry name" value="Metal-dependent hydrolases"/>
    <property type="match status" value="1"/>
</dbReference>
<protein>
    <submittedName>
        <fullName evidence="1">Hydrolase TatD</fullName>
    </submittedName>
</protein>
<dbReference type="PANTHER" id="PTHR42206">
    <property type="entry name" value="METAL-DEPENDENT HYDROLASE-RELATED"/>
    <property type="match status" value="1"/>
</dbReference>
<dbReference type="InterPro" id="IPR032466">
    <property type="entry name" value="Metal_Hydrolase"/>
</dbReference>
<organism evidence="1">
    <name type="scientific">Ignisphaera aggregans</name>
    <dbReference type="NCBI Taxonomy" id="334771"/>
    <lineage>
        <taxon>Archaea</taxon>
        <taxon>Thermoproteota</taxon>
        <taxon>Thermoprotei</taxon>
        <taxon>Desulfurococcales</taxon>
        <taxon>Desulfurococcaceae</taxon>
        <taxon>Ignisphaera</taxon>
    </lineage>
</organism>
<dbReference type="Pfam" id="PF01026">
    <property type="entry name" value="TatD_DNase"/>
    <property type="match status" value="1"/>
</dbReference>
<dbReference type="InterPro" id="IPR011589">
    <property type="entry name" value="UCP004961"/>
</dbReference>
<dbReference type="SUPFAM" id="SSF51556">
    <property type="entry name" value="Metallo-dependent hydrolases"/>
    <property type="match status" value="1"/>
</dbReference>
<keyword evidence="1" id="KW-0378">Hydrolase</keyword>
<accession>A0A7J3MZW2</accession>
<comment type="caution">
    <text evidence="1">The sequence shown here is derived from an EMBL/GenBank/DDBJ whole genome shotgun (WGS) entry which is preliminary data.</text>
</comment>
<dbReference type="GO" id="GO:0016788">
    <property type="term" value="F:hydrolase activity, acting on ester bonds"/>
    <property type="evidence" value="ECO:0007669"/>
    <property type="project" value="InterPro"/>
</dbReference>
<gene>
    <name evidence="1" type="ORF">ENU64_06695</name>
</gene>